<dbReference type="AlphaFoldDB" id="A0A495IG53"/>
<protein>
    <recommendedName>
        <fullName evidence="14">Peptide O-xylosyltransferase</fullName>
    </recommendedName>
</protein>
<dbReference type="Pfam" id="PF02485">
    <property type="entry name" value="Branch"/>
    <property type="match status" value="1"/>
</dbReference>
<proteinExistence type="predicted"/>
<dbReference type="GO" id="GO:0016020">
    <property type="term" value="C:membrane"/>
    <property type="evidence" value="ECO:0007669"/>
    <property type="project" value="InterPro"/>
</dbReference>
<reference evidence="15 16" key="1">
    <citation type="submission" date="2018-10" db="EMBL/GenBank/DDBJ databases">
        <title>Sequencing the genomes of 1000 actinobacteria strains.</title>
        <authorList>
            <person name="Klenk H.-P."/>
        </authorList>
    </citation>
    <scope>NUCLEOTIDE SEQUENCE [LARGE SCALE GENOMIC DNA]</scope>
    <source>
        <strain evidence="15 16">DSM 17894</strain>
    </source>
</reference>
<keyword evidence="10" id="KW-0333">Golgi apparatus</keyword>
<evidence type="ECO:0000256" key="1">
    <source>
        <dbReference type="ARBA" id="ARBA00004323"/>
    </source>
</evidence>
<evidence type="ECO:0000256" key="5">
    <source>
        <dbReference type="ARBA" id="ARBA00022692"/>
    </source>
</evidence>
<keyword evidence="11" id="KW-0472">Membrane</keyword>
<keyword evidence="9" id="KW-1133">Transmembrane helix</keyword>
<dbReference type="PANTHER" id="PTHR46025:SF3">
    <property type="entry name" value="XYLOSYLTRANSFERASE OXT"/>
    <property type="match status" value="1"/>
</dbReference>
<dbReference type="OrthoDB" id="7943907at2"/>
<accession>A0A495IG53</accession>
<gene>
    <name evidence="15" type="ORF">C8E83_2048</name>
</gene>
<dbReference type="InterPro" id="IPR003406">
    <property type="entry name" value="Glyco_trans_14"/>
</dbReference>
<evidence type="ECO:0000256" key="11">
    <source>
        <dbReference type="ARBA" id="ARBA00023136"/>
    </source>
</evidence>
<keyword evidence="4" id="KW-0808">Transferase</keyword>
<sequence length="298" mass="33060">MPVDSPELACVVLAHSDPAQVHRLIEALDPFPVFLHVDANTAEPVFDAIVRDLPERVTILRRIPTPWATWGAVEAEIEGYRAALGVPGITHVALVSGADYPIAPIDDIRRMLREHPGDSFGATSPLPYSEWGHSGGFDRLRYRHWARGKRMLRLPIPRSLPKGVDFAGGATSKILAVDHARALVATYDARPDLVAFWRRSWSADETFVNSILNTPAFVPGWRDAHVNTPLWWIDWGGPRKKSPPWLTLVDLPRLETRHVDDAQLVPCTFARKFSTQASTDLMDALDAKLGLRPGAAAR</sequence>
<dbReference type="PANTHER" id="PTHR46025">
    <property type="entry name" value="XYLOSYLTRANSFERASE OXT"/>
    <property type="match status" value="1"/>
</dbReference>
<evidence type="ECO:0000256" key="9">
    <source>
        <dbReference type="ARBA" id="ARBA00022989"/>
    </source>
</evidence>
<organism evidence="15 16">
    <name type="scientific">Frondihabitans australicus</name>
    <dbReference type="NCBI Taxonomy" id="386892"/>
    <lineage>
        <taxon>Bacteria</taxon>
        <taxon>Bacillati</taxon>
        <taxon>Actinomycetota</taxon>
        <taxon>Actinomycetes</taxon>
        <taxon>Micrococcales</taxon>
        <taxon>Microbacteriaceae</taxon>
        <taxon>Frondihabitans</taxon>
    </lineage>
</organism>
<evidence type="ECO:0000256" key="2">
    <source>
        <dbReference type="ARBA" id="ARBA00004648"/>
    </source>
</evidence>
<keyword evidence="13" id="KW-0325">Glycoprotein</keyword>
<evidence type="ECO:0000256" key="6">
    <source>
        <dbReference type="ARBA" id="ARBA00022723"/>
    </source>
</evidence>
<evidence type="ECO:0000256" key="7">
    <source>
        <dbReference type="ARBA" id="ARBA00022824"/>
    </source>
</evidence>
<dbReference type="EMBL" id="RBKS01000001">
    <property type="protein sequence ID" value="RKR74914.1"/>
    <property type="molecule type" value="Genomic_DNA"/>
</dbReference>
<evidence type="ECO:0000256" key="4">
    <source>
        <dbReference type="ARBA" id="ARBA00022679"/>
    </source>
</evidence>
<keyword evidence="8" id="KW-0735">Signal-anchor</keyword>
<dbReference type="GO" id="GO:0050650">
    <property type="term" value="P:chondroitin sulfate proteoglycan biosynthetic process"/>
    <property type="evidence" value="ECO:0007669"/>
    <property type="project" value="TreeGrafter"/>
</dbReference>
<evidence type="ECO:0000313" key="15">
    <source>
        <dbReference type="EMBL" id="RKR74914.1"/>
    </source>
</evidence>
<keyword evidence="16" id="KW-1185">Reference proteome</keyword>
<evidence type="ECO:0000256" key="8">
    <source>
        <dbReference type="ARBA" id="ARBA00022968"/>
    </source>
</evidence>
<evidence type="ECO:0000256" key="12">
    <source>
        <dbReference type="ARBA" id="ARBA00023157"/>
    </source>
</evidence>
<dbReference type="RefSeq" id="WP_121369772.1">
    <property type="nucleotide sequence ID" value="NZ_RBKS01000001.1"/>
</dbReference>
<keyword evidence="7" id="KW-0256">Endoplasmic reticulum</keyword>
<keyword evidence="3" id="KW-0328">Glycosyltransferase</keyword>
<evidence type="ECO:0000256" key="3">
    <source>
        <dbReference type="ARBA" id="ARBA00022676"/>
    </source>
</evidence>
<comment type="subcellular location">
    <subcellularLocation>
        <location evidence="2">Endoplasmic reticulum membrane</location>
        <topology evidence="2">Single-pass type II membrane protein</topology>
    </subcellularLocation>
    <subcellularLocation>
        <location evidence="1">Golgi apparatus membrane</location>
        <topology evidence="1">Single-pass type II membrane protein</topology>
    </subcellularLocation>
</comment>
<keyword evidence="12" id="KW-1015">Disulfide bond</keyword>
<keyword evidence="5" id="KW-0812">Transmembrane</keyword>
<evidence type="ECO:0000313" key="16">
    <source>
        <dbReference type="Proteomes" id="UP000280008"/>
    </source>
</evidence>
<comment type="caution">
    <text evidence="15">The sequence shown here is derived from an EMBL/GenBank/DDBJ whole genome shotgun (WGS) entry which is preliminary data.</text>
</comment>
<name>A0A495IG53_9MICO</name>
<keyword evidence="6" id="KW-0479">Metal-binding</keyword>
<evidence type="ECO:0000256" key="13">
    <source>
        <dbReference type="ARBA" id="ARBA00023180"/>
    </source>
</evidence>
<evidence type="ECO:0000256" key="14">
    <source>
        <dbReference type="ARBA" id="ARBA00042865"/>
    </source>
</evidence>
<dbReference type="InterPro" id="IPR043538">
    <property type="entry name" value="XYLT"/>
</dbReference>
<dbReference type="GO" id="GO:0030158">
    <property type="term" value="F:protein xylosyltransferase activity"/>
    <property type="evidence" value="ECO:0007669"/>
    <property type="project" value="InterPro"/>
</dbReference>
<dbReference type="GO" id="GO:0015012">
    <property type="term" value="P:heparan sulfate proteoglycan biosynthetic process"/>
    <property type="evidence" value="ECO:0007669"/>
    <property type="project" value="TreeGrafter"/>
</dbReference>
<evidence type="ECO:0000256" key="10">
    <source>
        <dbReference type="ARBA" id="ARBA00023034"/>
    </source>
</evidence>
<dbReference type="Proteomes" id="UP000280008">
    <property type="component" value="Unassembled WGS sequence"/>
</dbReference>
<dbReference type="GO" id="GO:0046872">
    <property type="term" value="F:metal ion binding"/>
    <property type="evidence" value="ECO:0007669"/>
    <property type="project" value="UniProtKB-KW"/>
</dbReference>